<sequence>MNSPIGISRPIYRIPPGFEELYSDSNLPTPRSNSTTGSQCINLFDSSSYFEHKHPEVNFRGRLITSEEASYHRALAQRFSYFVQKYSPIL</sequence>
<evidence type="ECO:0000313" key="2">
    <source>
        <dbReference type="Proteomes" id="UP001479436"/>
    </source>
</evidence>
<organism evidence="1 2">
    <name type="scientific">Basidiobolus ranarum</name>
    <dbReference type="NCBI Taxonomy" id="34480"/>
    <lineage>
        <taxon>Eukaryota</taxon>
        <taxon>Fungi</taxon>
        <taxon>Fungi incertae sedis</taxon>
        <taxon>Zoopagomycota</taxon>
        <taxon>Entomophthoromycotina</taxon>
        <taxon>Basidiobolomycetes</taxon>
        <taxon>Basidiobolales</taxon>
        <taxon>Basidiobolaceae</taxon>
        <taxon>Basidiobolus</taxon>
    </lineage>
</organism>
<keyword evidence="2" id="KW-1185">Reference proteome</keyword>
<accession>A0ABR2WXQ1</accession>
<name>A0ABR2WXQ1_9FUNG</name>
<gene>
    <name evidence="1" type="ORF">K7432_004817</name>
</gene>
<dbReference type="Proteomes" id="UP001479436">
    <property type="component" value="Unassembled WGS sequence"/>
</dbReference>
<proteinExistence type="predicted"/>
<protein>
    <submittedName>
        <fullName evidence="1">Uncharacterized protein</fullName>
    </submittedName>
</protein>
<evidence type="ECO:0000313" key="1">
    <source>
        <dbReference type="EMBL" id="KAK9766251.1"/>
    </source>
</evidence>
<dbReference type="EMBL" id="JASJQH010000174">
    <property type="protein sequence ID" value="KAK9766251.1"/>
    <property type="molecule type" value="Genomic_DNA"/>
</dbReference>
<reference evidence="1 2" key="1">
    <citation type="submission" date="2023-04" db="EMBL/GenBank/DDBJ databases">
        <title>Genome of Basidiobolus ranarum AG-B5.</title>
        <authorList>
            <person name="Stajich J.E."/>
            <person name="Carter-House D."/>
            <person name="Gryganskyi A."/>
        </authorList>
    </citation>
    <scope>NUCLEOTIDE SEQUENCE [LARGE SCALE GENOMIC DNA]</scope>
    <source>
        <strain evidence="1 2">AG-B5</strain>
    </source>
</reference>
<comment type="caution">
    <text evidence="1">The sequence shown here is derived from an EMBL/GenBank/DDBJ whole genome shotgun (WGS) entry which is preliminary data.</text>
</comment>